<comment type="caution">
    <text evidence="2">The sequence shown here is derived from an EMBL/GenBank/DDBJ whole genome shotgun (WGS) entry which is preliminary data.</text>
</comment>
<evidence type="ECO:0000313" key="2">
    <source>
        <dbReference type="EMBL" id="KAK3597949.1"/>
    </source>
</evidence>
<reference evidence="2" key="3">
    <citation type="submission" date="2023-05" db="EMBL/GenBank/DDBJ databases">
        <authorList>
            <person name="Smith C.H."/>
        </authorList>
    </citation>
    <scope>NUCLEOTIDE SEQUENCE</scope>
    <source>
        <strain evidence="2">CHS0354</strain>
        <tissue evidence="2">Mantle</tissue>
    </source>
</reference>
<feature type="chain" id="PRO_5042042623" evidence="1">
    <location>
        <begin position="21"/>
        <end position="210"/>
    </location>
</feature>
<dbReference type="EMBL" id="JAEAOA010002354">
    <property type="protein sequence ID" value="KAK3597949.1"/>
    <property type="molecule type" value="Genomic_DNA"/>
</dbReference>
<name>A0AAE0SUD5_9BIVA</name>
<evidence type="ECO:0000256" key="1">
    <source>
        <dbReference type="SAM" id="SignalP"/>
    </source>
</evidence>
<gene>
    <name evidence="2" type="ORF">CHS0354_042296</name>
</gene>
<reference evidence="2" key="1">
    <citation type="journal article" date="2021" name="Genome Biol. Evol.">
        <title>A High-Quality Reference Genome for a Parasitic Bivalve with Doubly Uniparental Inheritance (Bivalvia: Unionida).</title>
        <authorList>
            <person name="Smith C.H."/>
        </authorList>
    </citation>
    <scope>NUCLEOTIDE SEQUENCE</scope>
    <source>
        <strain evidence="2">CHS0354</strain>
    </source>
</reference>
<organism evidence="2 3">
    <name type="scientific">Potamilus streckersoni</name>
    <dbReference type="NCBI Taxonomy" id="2493646"/>
    <lineage>
        <taxon>Eukaryota</taxon>
        <taxon>Metazoa</taxon>
        <taxon>Spiralia</taxon>
        <taxon>Lophotrochozoa</taxon>
        <taxon>Mollusca</taxon>
        <taxon>Bivalvia</taxon>
        <taxon>Autobranchia</taxon>
        <taxon>Heteroconchia</taxon>
        <taxon>Palaeoheterodonta</taxon>
        <taxon>Unionida</taxon>
        <taxon>Unionoidea</taxon>
        <taxon>Unionidae</taxon>
        <taxon>Ambleminae</taxon>
        <taxon>Lampsilini</taxon>
        <taxon>Potamilus</taxon>
    </lineage>
</organism>
<accession>A0AAE0SUD5</accession>
<dbReference type="Proteomes" id="UP001195483">
    <property type="component" value="Unassembled WGS sequence"/>
</dbReference>
<feature type="signal peptide" evidence="1">
    <location>
        <begin position="1"/>
        <end position="20"/>
    </location>
</feature>
<proteinExistence type="predicted"/>
<dbReference type="AlphaFoldDB" id="A0AAE0SUD5"/>
<protein>
    <submittedName>
        <fullName evidence="2">Uncharacterized protein</fullName>
    </submittedName>
</protein>
<keyword evidence="3" id="KW-1185">Reference proteome</keyword>
<keyword evidence="1" id="KW-0732">Signal</keyword>
<reference evidence="2" key="2">
    <citation type="journal article" date="2021" name="Genome Biol. Evol.">
        <title>Developing a high-quality reference genome for a parasitic bivalve with doubly uniparental inheritance (Bivalvia: Unionida).</title>
        <authorList>
            <person name="Smith C.H."/>
        </authorList>
    </citation>
    <scope>NUCLEOTIDE SEQUENCE</scope>
    <source>
        <strain evidence="2">CHS0354</strain>
        <tissue evidence="2">Mantle</tissue>
    </source>
</reference>
<evidence type="ECO:0000313" key="3">
    <source>
        <dbReference type="Proteomes" id="UP001195483"/>
    </source>
</evidence>
<sequence>MGSLLLSFLFVFSGFREMTGQRWSRPLSVREERLNSLGSVSGGSVRGWSTSNRGFRTTSPSYWGSTLSPRTTPYYDYWDSPRVGWERSKSFARTRSRNSWKGWRRTTTTTSASPRNARYTQHFAGDMHVDWDNNAMNVTVINDYNSCPAARASFQDYTVVLETTYGLCRIYITFNARYKNVNQHHSWGNEYTTVYDPQIQFVDLHYLYKK</sequence>